<proteinExistence type="inferred from homology"/>
<reference evidence="4" key="1">
    <citation type="submission" date="2020-08" db="EMBL/GenBank/DDBJ databases">
        <title>Genome public.</title>
        <authorList>
            <person name="Liu C."/>
            <person name="Sun Q."/>
        </authorList>
    </citation>
    <scope>NUCLEOTIDE SEQUENCE</scope>
    <source>
        <strain evidence="4">BX12</strain>
    </source>
</reference>
<evidence type="ECO:0000256" key="3">
    <source>
        <dbReference type="SAM" id="MobiDB-lite"/>
    </source>
</evidence>
<evidence type="ECO:0000313" key="5">
    <source>
        <dbReference type="Proteomes" id="UP000602647"/>
    </source>
</evidence>
<keyword evidence="5" id="KW-1185">Reference proteome</keyword>
<comment type="caution">
    <text evidence="4">The sequence shown here is derived from an EMBL/GenBank/DDBJ whole genome shotgun (WGS) entry which is preliminary data.</text>
</comment>
<dbReference type="EMBL" id="JACRYT010000003">
    <property type="protein sequence ID" value="MBC6679195.1"/>
    <property type="molecule type" value="Genomic_DNA"/>
</dbReference>
<dbReference type="AlphaFoldDB" id="A0A923SQ78"/>
<protein>
    <recommendedName>
        <fullName evidence="2">UPF0291 protein H9L42_05065</fullName>
    </recommendedName>
</protein>
<name>A0A923SQ78_9FIRM</name>
<evidence type="ECO:0000313" key="4">
    <source>
        <dbReference type="EMBL" id="MBC6679195.1"/>
    </source>
</evidence>
<dbReference type="PANTHER" id="PTHR37300">
    <property type="entry name" value="UPF0291 PROTEIN CBO2609/CLC_2481"/>
    <property type="match status" value="1"/>
</dbReference>
<dbReference type="HAMAP" id="MF_01103">
    <property type="entry name" value="UPF0291"/>
    <property type="match status" value="1"/>
</dbReference>
<dbReference type="SUPFAM" id="SSF158221">
    <property type="entry name" value="YnzC-like"/>
    <property type="match status" value="1"/>
</dbReference>
<comment type="similarity">
    <text evidence="2">Belongs to the UPF0291 family.</text>
</comment>
<feature type="region of interest" description="Disordered" evidence="3">
    <location>
        <begin position="1"/>
        <end position="27"/>
    </location>
</feature>
<sequence length="75" mass="9340">MLEKEKIDRINELSKKHKEEGLTEEEHKEREALRAEYLKKFREHFRGHLDRIKFVEDMTEEEKAEYNRTHEKKIK</sequence>
<keyword evidence="1 2" id="KW-0963">Cytoplasm</keyword>
<dbReference type="PANTHER" id="PTHR37300:SF1">
    <property type="entry name" value="UPF0291 PROTEIN YNZC"/>
    <property type="match status" value="1"/>
</dbReference>
<dbReference type="Proteomes" id="UP000602647">
    <property type="component" value="Unassembled WGS sequence"/>
</dbReference>
<dbReference type="Gene3D" id="1.10.287.540">
    <property type="entry name" value="Helix hairpin bin"/>
    <property type="match status" value="1"/>
</dbReference>
<evidence type="ECO:0000256" key="2">
    <source>
        <dbReference type="HAMAP-Rule" id="MF_01103"/>
    </source>
</evidence>
<dbReference type="InterPro" id="IPR009242">
    <property type="entry name" value="DUF896"/>
</dbReference>
<comment type="subcellular location">
    <subcellularLocation>
        <location evidence="2">Cytoplasm</location>
    </subcellularLocation>
</comment>
<dbReference type="GO" id="GO:0005737">
    <property type="term" value="C:cytoplasm"/>
    <property type="evidence" value="ECO:0007669"/>
    <property type="project" value="UniProtKB-SubCell"/>
</dbReference>
<organism evidence="4 5">
    <name type="scientific">Zhenpiania hominis</name>
    <dbReference type="NCBI Taxonomy" id="2763644"/>
    <lineage>
        <taxon>Bacteria</taxon>
        <taxon>Bacillati</taxon>
        <taxon>Bacillota</taxon>
        <taxon>Clostridia</taxon>
        <taxon>Peptostreptococcales</taxon>
        <taxon>Anaerovoracaceae</taxon>
        <taxon>Zhenpiania</taxon>
    </lineage>
</organism>
<gene>
    <name evidence="4" type="ORF">H9L42_05065</name>
</gene>
<dbReference type="Pfam" id="PF05979">
    <property type="entry name" value="DUF896"/>
    <property type="match status" value="1"/>
</dbReference>
<dbReference type="RefSeq" id="WP_187302297.1">
    <property type="nucleotide sequence ID" value="NZ_CBCTQH010000052.1"/>
</dbReference>
<evidence type="ECO:0000256" key="1">
    <source>
        <dbReference type="ARBA" id="ARBA00022490"/>
    </source>
</evidence>
<accession>A0A923SQ78</accession>